<dbReference type="Proteomes" id="UP000036325">
    <property type="component" value="Unassembled WGS sequence"/>
</dbReference>
<evidence type="ECO:0000313" key="2">
    <source>
        <dbReference type="EMBL" id="KMN15509.1"/>
    </source>
</evidence>
<accession>A0A0J6ITN8</accession>
<evidence type="ECO:0008006" key="4">
    <source>
        <dbReference type="Google" id="ProtNLM"/>
    </source>
</evidence>
<reference evidence="2 3" key="1">
    <citation type="submission" date="2015-02" db="EMBL/GenBank/DDBJ databases">
        <title>Pseudomonas helleri sp. nov. and Pseudomonas weihenstephanensis sp. nov., isolated from raw cows milk.</title>
        <authorList>
            <person name="von Neubeck M."/>
            <person name="Huptas C."/>
            <person name="Wenning M."/>
            <person name="Scherer S."/>
        </authorList>
    </citation>
    <scope>NUCLEOTIDE SEQUENCE [LARGE SCALE GENOMIC DNA]</scope>
    <source>
        <strain evidence="2 3">DSM 29166</strain>
    </source>
</reference>
<protein>
    <recommendedName>
        <fullName evidence="4">Type 1 fimbrial protein</fullName>
    </recommendedName>
</protein>
<organism evidence="2 3">
    <name type="scientific">Pseudomonas weihenstephanensis</name>
    <dbReference type="NCBI Taxonomy" id="1608994"/>
    <lineage>
        <taxon>Bacteria</taxon>
        <taxon>Pseudomonadati</taxon>
        <taxon>Pseudomonadota</taxon>
        <taxon>Gammaproteobacteria</taxon>
        <taxon>Pseudomonadales</taxon>
        <taxon>Pseudomonadaceae</taxon>
        <taxon>Pseudomonas</taxon>
    </lineage>
</organism>
<comment type="caution">
    <text evidence="2">The sequence shown here is derived from an EMBL/GenBank/DDBJ whole genome shotgun (WGS) entry which is preliminary data.</text>
</comment>
<dbReference type="AlphaFoldDB" id="A0A0J6ITN8"/>
<evidence type="ECO:0000313" key="3">
    <source>
        <dbReference type="Proteomes" id="UP000036325"/>
    </source>
</evidence>
<dbReference type="EMBL" id="JYLF01000001">
    <property type="protein sequence ID" value="KMN15509.1"/>
    <property type="molecule type" value="Genomic_DNA"/>
</dbReference>
<keyword evidence="1" id="KW-0732">Signal</keyword>
<dbReference type="OrthoDB" id="6905830at2"/>
<feature type="signal peptide" evidence="1">
    <location>
        <begin position="1"/>
        <end position="20"/>
    </location>
</feature>
<accession>A0A0J6J0R3</accession>
<dbReference type="PATRIC" id="fig|1608994.3.peg.908"/>
<feature type="chain" id="PRO_5030008698" description="Type 1 fimbrial protein" evidence="1">
    <location>
        <begin position="21"/>
        <end position="111"/>
    </location>
</feature>
<sequence>MKVFALGLAACVLFGLSNEAVSETAAKGGTIEFRGKVMEAACEHGRSGAVDFGEQTKLIEVAPRVVLAVNMANNACRTGQLPFVASYQKLNTPAYSEEQGVRNGVLTISYL</sequence>
<gene>
    <name evidence="2" type="ORF">TU86_01690</name>
</gene>
<proteinExistence type="predicted"/>
<name>A0A0J6ITN8_9PSED</name>
<dbReference type="STRING" id="1608994.TU86_01690"/>
<dbReference type="RefSeq" id="WP_048362571.1">
    <property type="nucleotide sequence ID" value="NZ_JAAEBV010000001.1"/>
</dbReference>
<evidence type="ECO:0000256" key="1">
    <source>
        <dbReference type="SAM" id="SignalP"/>
    </source>
</evidence>